<dbReference type="Gene3D" id="3.10.20.10">
    <property type="match status" value="2"/>
</dbReference>
<reference evidence="2 3" key="1">
    <citation type="submission" date="2018-06" db="EMBL/GenBank/DDBJ databases">
        <authorList>
            <consortium name="Pathogen Informatics"/>
            <person name="Doyle S."/>
        </authorList>
    </citation>
    <scope>NUCLEOTIDE SEQUENCE [LARGE SCALE GENOMIC DNA]</scope>
    <source>
        <strain evidence="2 3">NCTC11978</strain>
    </source>
</reference>
<feature type="domain" description="DUF1543" evidence="1">
    <location>
        <begin position="15"/>
        <end position="65"/>
    </location>
</feature>
<sequence length="173" mass="19916">MYLFVIYIGGTHKQSLIELHDMRFVVANSIEDTYPSLRQSWWGIPTSLHLDAWGILDYADGYNLHISTEPPKDNANKLYFVNLGGYDPQQFTELHKNIFVVATDEQEAKQKALQQICEWESPHRDHLHQIEATLELNGLLASDNYYLHLTKAQKTKSFAFTCRYVSIGKLVSP</sequence>
<proteinExistence type="predicted"/>
<name>A0A378ISU8_9GAMM</name>
<dbReference type="RefSeq" id="WP_115174996.1">
    <property type="nucleotide sequence ID" value="NZ_UGNY01000001.1"/>
</dbReference>
<dbReference type="AlphaFoldDB" id="A0A378ISU8"/>
<dbReference type="InterPro" id="IPR011440">
    <property type="entry name" value="DUF1543"/>
</dbReference>
<dbReference type="EMBL" id="UGNY01000001">
    <property type="protein sequence ID" value="STX38163.1"/>
    <property type="molecule type" value="Genomic_DNA"/>
</dbReference>
<gene>
    <name evidence="2" type="ORF">NCTC11978_01345</name>
</gene>
<organism evidence="2 3">
    <name type="scientific">Legionella feeleii</name>
    <dbReference type="NCBI Taxonomy" id="453"/>
    <lineage>
        <taxon>Bacteria</taxon>
        <taxon>Pseudomonadati</taxon>
        <taxon>Pseudomonadota</taxon>
        <taxon>Gammaproteobacteria</taxon>
        <taxon>Legionellales</taxon>
        <taxon>Legionellaceae</taxon>
        <taxon>Legionella</taxon>
    </lineage>
</organism>
<protein>
    <submittedName>
        <fullName evidence="2">Domain of Uncharacterized Function (DUF1543)</fullName>
    </submittedName>
</protein>
<dbReference type="Pfam" id="PF07566">
    <property type="entry name" value="DUF1543"/>
    <property type="match status" value="1"/>
</dbReference>
<accession>A0A378ISU8</accession>
<dbReference type="Proteomes" id="UP000254033">
    <property type="component" value="Unassembled WGS sequence"/>
</dbReference>
<evidence type="ECO:0000313" key="2">
    <source>
        <dbReference type="EMBL" id="STX38163.1"/>
    </source>
</evidence>
<evidence type="ECO:0000259" key="1">
    <source>
        <dbReference type="Pfam" id="PF07566"/>
    </source>
</evidence>
<evidence type="ECO:0000313" key="3">
    <source>
        <dbReference type="Proteomes" id="UP000254033"/>
    </source>
</evidence>